<dbReference type="Pfam" id="PF05013">
    <property type="entry name" value="FGase"/>
    <property type="match status" value="1"/>
</dbReference>
<dbReference type="SUPFAM" id="SSF53187">
    <property type="entry name" value="Zn-dependent exopeptidases"/>
    <property type="match status" value="1"/>
</dbReference>
<comment type="caution">
    <text evidence="1">The sequence shown here is derived from an EMBL/GenBank/DDBJ whole genome shotgun (WGS) entry which is preliminary data.</text>
</comment>
<dbReference type="RefSeq" id="WP_188662190.1">
    <property type="nucleotide sequence ID" value="NZ_BMHV01000005.1"/>
</dbReference>
<dbReference type="Proteomes" id="UP000632498">
    <property type="component" value="Unassembled WGS sequence"/>
</dbReference>
<dbReference type="Gene3D" id="3.40.630.40">
    <property type="entry name" value="Zn-dependent exopeptidases"/>
    <property type="match status" value="1"/>
</dbReference>
<protein>
    <submittedName>
        <fullName evidence="1">N-formylglutamate amidohydrolase</fullName>
    </submittedName>
</protein>
<evidence type="ECO:0000313" key="1">
    <source>
        <dbReference type="EMBL" id="GGF57977.1"/>
    </source>
</evidence>
<dbReference type="AlphaFoldDB" id="A0A917F7J2"/>
<accession>A0A917F7J2</accession>
<evidence type="ECO:0000313" key="2">
    <source>
        <dbReference type="Proteomes" id="UP000632498"/>
    </source>
</evidence>
<reference evidence="1" key="2">
    <citation type="submission" date="2020-09" db="EMBL/GenBank/DDBJ databases">
        <authorList>
            <person name="Sun Q."/>
            <person name="Zhou Y."/>
        </authorList>
    </citation>
    <scope>NUCLEOTIDE SEQUENCE</scope>
    <source>
        <strain evidence="1">CGMCC 1.15254</strain>
    </source>
</reference>
<sequence length="270" mass="30268">MKNENDITFEPLLGAHDPSPYEILNQDSDTPLLLICDHASNRIPEKLDNMGLSEKELSYHIALDIGAAGVTRAMSEKLNAPAVLCNYSRLVIDCNRQPGDPSSIPEISDGITVPANHCLSESQQVERSEAVFWPYHHAITETGAHLWRKGTPPALFSIHSFTPELMSRAEERPWHIAILWKRDPRLASPLIEILSRETGLIVGDNVPYSGWEDAYSIDLHGAAPGLPYCAIELRQDLIDTPKKQQEWGDILSNALLEIFKDRSIFNVKHY</sequence>
<dbReference type="EMBL" id="BMHV01000005">
    <property type="protein sequence ID" value="GGF57977.1"/>
    <property type="molecule type" value="Genomic_DNA"/>
</dbReference>
<reference evidence="1" key="1">
    <citation type="journal article" date="2014" name="Int. J. Syst. Evol. Microbiol.">
        <title>Complete genome sequence of Corynebacterium casei LMG S-19264T (=DSM 44701T), isolated from a smear-ripened cheese.</title>
        <authorList>
            <consortium name="US DOE Joint Genome Institute (JGI-PGF)"/>
            <person name="Walter F."/>
            <person name="Albersmeier A."/>
            <person name="Kalinowski J."/>
            <person name="Ruckert C."/>
        </authorList>
    </citation>
    <scope>NUCLEOTIDE SEQUENCE</scope>
    <source>
        <strain evidence="1">CGMCC 1.15254</strain>
    </source>
</reference>
<dbReference type="InterPro" id="IPR007709">
    <property type="entry name" value="N-FG_amidohydro"/>
</dbReference>
<dbReference type="InterPro" id="IPR011227">
    <property type="entry name" value="UCP029730"/>
</dbReference>
<organism evidence="1 2">
    <name type="scientific">Terasakiella brassicae</name>
    <dbReference type="NCBI Taxonomy" id="1634917"/>
    <lineage>
        <taxon>Bacteria</taxon>
        <taxon>Pseudomonadati</taxon>
        <taxon>Pseudomonadota</taxon>
        <taxon>Alphaproteobacteria</taxon>
        <taxon>Rhodospirillales</taxon>
        <taxon>Terasakiellaceae</taxon>
        <taxon>Terasakiella</taxon>
    </lineage>
</organism>
<name>A0A917F7J2_9PROT</name>
<gene>
    <name evidence="1" type="ORF">GCM10011332_09360</name>
</gene>
<keyword evidence="2" id="KW-1185">Reference proteome</keyword>
<dbReference type="PIRSF" id="PIRSF029730">
    <property type="entry name" value="UCP029730"/>
    <property type="match status" value="1"/>
</dbReference>
<proteinExistence type="predicted"/>